<feature type="compositionally biased region" description="Pro residues" evidence="1">
    <location>
        <begin position="16"/>
        <end position="30"/>
    </location>
</feature>
<organism evidence="2 3">
    <name type="scientific">Atractosteus spatula</name>
    <name type="common">Alligator gar</name>
    <name type="synonym">Lepisosteus spatula</name>
    <dbReference type="NCBI Taxonomy" id="7917"/>
    <lineage>
        <taxon>Eukaryota</taxon>
        <taxon>Metazoa</taxon>
        <taxon>Chordata</taxon>
        <taxon>Craniata</taxon>
        <taxon>Vertebrata</taxon>
        <taxon>Euteleostomi</taxon>
        <taxon>Actinopterygii</taxon>
        <taxon>Neopterygii</taxon>
        <taxon>Holostei</taxon>
        <taxon>Semionotiformes</taxon>
        <taxon>Lepisosteidae</taxon>
        <taxon>Atractosteus</taxon>
    </lineage>
</organism>
<dbReference type="Proteomes" id="UP000736164">
    <property type="component" value="Unassembled WGS sequence"/>
</dbReference>
<evidence type="ECO:0000313" key="3">
    <source>
        <dbReference type="Proteomes" id="UP000736164"/>
    </source>
</evidence>
<feature type="non-terminal residue" evidence="2">
    <location>
        <position position="1"/>
    </location>
</feature>
<comment type="caution">
    <text evidence="2">The sequence shown here is derived from an EMBL/GenBank/DDBJ whole genome shotgun (WGS) entry which is preliminary data.</text>
</comment>
<accession>A0A8J7NP51</accession>
<dbReference type="PANTHER" id="PTHR45892:SF1">
    <property type="entry name" value="AMINOACYLASE-1"/>
    <property type="match status" value="1"/>
</dbReference>
<dbReference type="PANTHER" id="PTHR45892">
    <property type="entry name" value="AMINOACYLASE-1"/>
    <property type="match status" value="1"/>
</dbReference>
<feature type="non-terminal residue" evidence="2">
    <location>
        <position position="206"/>
    </location>
</feature>
<evidence type="ECO:0000256" key="1">
    <source>
        <dbReference type="SAM" id="MobiDB-lite"/>
    </source>
</evidence>
<keyword evidence="3" id="KW-1185">Reference proteome</keyword>
<protein>
    <submittedName>
        <fullName evidence="2">ACY1 protein</fullName>
    </submittedName>
</protein>
<evidence type="ECO:0000313" key="2">
    <source>
        <dbReference type="EMBL" id="MBN3316805.1"/>
    </source>
</evidence>
<gene>
    <name evidence="2" type="primary">Acy1</name>
    <name evidence="2" type="ORF">GTO95_0008917</name>
</gene>
<reference evidence="2" key="1">
    <citation type="journal article" date="2021" name="Cell">
        <title>Tracing the genetic footprints of vertebrate landing in non-teleost ray-finned fishes.</title>
        <authorList>
            <person name="Bi X."/>
            <person name="Wang K."/>
            <person name="Yang L."/>
            <person name="Pan H."/>
            <person name="Jiang H."/>
            <person name="Wei Q."/>
            <person name="Fang M."/>
            <person name="Yu H."/>
            <person name="Zhu C."/>
            <person name="Cai Y."/>
            <person name="He Y."/>
            <person name="Gan X."/>
            <person name="Zeng H."/>
            <person name="Yu D."/>
            <person name="Zhu Y."/>
            <person name="Jiang H."/>
            <person name="Qiu Q."/>
            <person name="Yang H."/>
            <person name="Zhang Y.E."/>
            <person name="Wang W."/>
            <person name="Zhu M."/>
            <person name="He S."/>
            <person name="Zhang G."/>
        </authorList>
    </citation>
    <scope>NUCLEOTIDE SEQUENCE</scope>
    <source>
        <strain evidence="2">Allg_001</strain>
    </source>
</reference>
<feature type="region of interest" description="Disordered" evidence="1">
    <location>
        <begin position="1"/>
        <end position="30"/>
    </location>
</feature>
<sequence>MSRLSDRGELISPDPGGEPPQCDPTPPPLLSSPQMGIPAIGFSPMNRTPILLHDHNEFLNEQVFLRGIDIYHGLLPALAGPCGAELRNSDASWAGYHTVRSGLKSSLAYLAQERFLWFAGGGGLLAFSDVGPWLWPGAGGGCCGERGCGKGVLLGRDENLAQHNTAQHSLAQHSTTLHSSVQHSTLLHRTAQLSSTQHSTTLHSKA</sequence>
<proteinExistence type="predicted"/>
<dbReference type="AlphaFoldDB" id="A0A8J7NP51"/>
<dbReference type="InterPro" id="IPR052083">
    <property type="entry name" value="Aminoacylase-1_M20A"/>
</dbReference>
<dbReference type="GO" id="GO:0004046">
    <property type="term" value="F:aminoacylase activity"/>
    <property type="evidence" value="ECO:0007669"/>
    <property type="project" value="TreeGrafter"/>
</dbReference>
<name>A0A8J7NP51_ATRSP</name>
<dbReference type="Gene3D" id="1.10.150.900">
    <property type="match status" value="1"/>
</dbReference>
<dbReference type="EMBL" id="JAAWVO010031756">
    <property type="protein sequence ID" value="MBN3316805.1"/>
    <property type="molecule type" value="Genomic_DNA"/>
</dbReference>